<dbReference type="AlphaFoldDB" id="A0A420JAA4"/>
<proteinExistence type="predicted"/>
<dbReference type="Proteomes" id="UP000285326">
    <property type="component" value="Unassembled WGS sequence"/>
</dbReference>
<sequence length="99" mass="11264">MPPTQPLETPNFADILGQLQQVHDSYLPHQRLIFINSIKELLDKNIRVLNPVIVQTRGRPTTSTRRNPSSFELVEQKNLQQKIYAILAATIPGHALKEI</sequence>
<protein>
    <submittedName>
        <fullName evidence="1">Uncharacterized protein</fullName>
    </submittedName>
</protein>
<evidence type="ECO:0000313" key="2">
    <source>
        <dbReference type="Proteomes" id="UP000285326"/>
    </source>
</evidence>
<organism evidence="1 2">
    <name type="scientific">Golovinomyces cichoracearum</name>
    <dbReference type="NCBI Taxonomy" id="62708"/>
    <lineage>
        <taxon>Eukaryota</taxon>
        <taxon>Fungi</taxon>
        <taxon>Dikarya</taxon>
        <taxon>Ascomycota</taxon>
        <taxon>Pezizomycotina</taxon>
        <taxon>Leotiomycetes</taxon>
        <taxon>Erysiphales</taxon>
        <taxon>Erysiphaceae</taxon>
        <taxon>Golovinomyces</taxon>
    </lineage>
</organism>
<reference evidence="1 2" key="1">
    <citation type="journal article" date="2018" name="BMC Genomics">
        <title>Comparative genome analyses reveal sequence features reflecting distinct modes of host-adaptation between dicot and monocot powdery mildew.</title>
        <authorList>
            <person name="Wu Y."/>
            <person name="Ma X."/>
            <person name="Pan Z."/>
            <person name="Kale S.D."/>
            <person name="Song Y."/>
            <person name="King H."/>
            <person name="Zhang Q."/>
            <person name="Presley C."/>
            <person name="Deng X."/>
            <person name="Wei C.I."/>
            <person name="Xiao S."/>
        </authorList>
    </citation>
    <scope>NUCLEOTIDE SEQUENCE [LARGE SCALE GENOMIC DNA]</scope>
    <source>
        <strain evidence="1">UMSG1</strain>
    </source>
</reference>
<name>A0A420JAA4_9PEZI</name>
<dbReference type="EMBL" id="MCBS01015517">
    <property type="protein sequence ID" value="RKF83724.1"/>
    <property type="molecule type" value="Genomic_DNA"/>
</dbReference>
<evidence type="ECO:0000313" key="1">
    <source>
        <dbReference type="EMBL" id="RKF83724.1"/>
    </source>
</evidence>
<comment type="caution">
    <text evidence="1">The sequence shown here is derived from an EMBL/GenBank/DDBJ whole genome shotgun (WGS) entry which is preliminary data.</text>
</comment>
<gene>
    <name evidence="1" type="ORF">GcM1_155009</name>
</gene>
<accession>A0A420JAA4</accession>